<feature type="chain" id="PRO_5045200761" evidence="1">
    <location>
        <begin position="17"/>
        <end position="384"/>
    </location>
</feature>
<proteinExistence type="predicted"/>
<evidence type="ECO:0000259" key="2">
    <source>
        <dbReference type="Pfam" id="PF00149"/>
    </source>
</evidence>
<gene>
    <name evidence="3" type="ORF">SO694_00018329</name>
</gene>
<dbReference type="Proteomes" id="UP001363151">
    <property type="component" value="Unassembled WGS sequence"/>
</dbReference>
<protein>
    <submittedName>
        <fullName evidence="3">Calcineurin-like phosphoesterase</fullName>
    </submittedName>
</protein>
<evidence type="ECO:0000313" key="3">
    <source>
        <dbReference type="EMBL" id="KAK7242011.1"/>
    </source>
</evidence>
<dbReference type="InterPro" id="IPR004843">
    <property type="entry name" value="Calcineurin-like_PHP"/>
</dbReference>
<feature type="domain" description="Calcineurin-like phosphoesterase" evidence="2">
    <location>
        <begin position="32"/>
        <end position="120"/>
    </location>
</feature>
<name>A0ABR1G0Z0_AURAN</name>
<dbReference type="PANTHER" id="PTHR46546">
    <property type="entry name" value="SHEWANELLA-LIKE PROTEIN PHOSPHATASE 1"/>
    <property type="match status" value="1"/>
</dbReference>
<evidence type="ECO:0000256" key="1">
    <source>
        <dbReference type="SAM" id="SignalP"/>
    </source>
</evidence>
<feature type="signal peptide" evidence="1">
    <location>
        <begin position="1"/>
        <end position="16"/>
    </location>
</feature>
<dbReference type="PANTHER" id="PTHR46546:SF4">
    <property type="entry name" value="SHEWANELLA-LIKE PROTEIN PHOSPHATASE 1"/>
    <property type="match status" value="1"/>
</dbReference>
<dbReference type="SUPFAM" id="SSF56300">
    <property type="entry name" value="Metallo-dependent phosphatases"/>
    <property type="match status" value="1"/>
</dbReference>
<keyword evidence="1" id="KW-0732">Signal</keyword>
<keyword evidence="4" id="KW-1185">Reference proteome</keyword>
<dbReference type="Pfam" id="PF00149">
    <property type="entry name" value="Metallophos"/>
    <property type="match status" value="1"/>
</dbReference>
<sequence>MHGRVVLALVACAAGSFEHLHILPDNDALTELWFIGDLHGDVGCARQWVARSGLVAFDAAGPRWTGRAGSALVFLGDYVDKGVHSSDVLALVRGLVEAFPDRVAAIMGNHDLFLYLDATLDGSDPRRPMRMSVQAYPYSFFHPEEYAASPFTAKRDDDGEVLDALLESLLFVYETRATRKVLVPTPSAPAPAGRGRVSLFDVAPRFRDDGALAAKVAGRLDEWRVAYAAGLRDSGLVDFLRARPVVAIVGDALVVHGGLPPEYATAALPALVAELRATPWANLSTAAMRLAAEATQDRSFHREGGCAAAARVLAQRRALGAHRRRPHAGDGVRELCGGAVLAADSSLSRPFRANGNYYCAVANHKPGGSCDTPEARAARAPSRR</sequence>
<dbReference type="InterPro" id="IPR029052">
    <property type="entry name" value="Metallo-depent_PP-like"/>
</dbReference>
<accession>A0ABR1G0Z0</accession>
<comment type="caution">
    <text evidence="3">The sequence shown here is derived from an EMBL/GenBank/DDBJ whole genome shotgun (WGS) entry which is preliminary data.</text>
</comment>
<organism evidence="3 4">
    <name type="scientific">Aureococcus anophagefferens</name>
    <name type="common">Harmful bloom alga</name>
    <dbReference type="NCBI Taxonomy" id="44056"/>
    <lineage>
        <taxon>Eukaryota</taxon>
        <taxon>Sar</taxon>
        <taxon>Stramenopiles</taxon>
        <taxon>Ochrophyta</taxon>
        <taxon>Pelagophyceae</taxon>
        <taxon>Pelagomonadales</taxon>
        <taxon>Pelagomonadaceae</taxon>
        <taxon>Aureococcus</taxon>
    </lineage>
</organism>
<dbReference type="EMBL" id="JBBJCI010000151">
    <property type="protein sequence ID" value="KAK7242011.1"/>
    <property type="molecule type" value="Genomic_DNA"/>
</dbReference>
<evidence type="ECO:0000313" key="4">
    <source>
        <dbReference type="Proteomes" id="UP001363151"/>
    </source>
</evidence>
<reference evidence="3 4" key="1">
    <citation type="submission" date="2024-03" db="EMBL/GenBank/DDBJ databases">
        <title>Aureococcus anophagefferens CCMP1851 and Kratosvirus quantuckense: Draft genome of a second virus-susceptible host strain in the model system.</title>
        <authorList>
            <person name="Chase E."/>
            <person name="Truchon A.R."/>
            <person name="Schepens W."/>
            <person name="Wilhelm S.W."/>
        </authorList>
    </citation>
    <scope>NUCLEOTIDE SEQUENCE [LARGE SCALE GENOMIC DNA]</scope>
    <source>
        <strain evidence="3 4">CCMP1851</strain>
    </source>
</reference>
<dbReference type="Gene3D" id="3.60.21.10">
    <property type="match status" value="1"/>
</dbReference>